<reference evidence="3" key="1">
    <citation type="journal article" date="2019" name="Int. J. Syst. Evol. Microbiol.">
        <title>The Global Catalogue of Microorganisms (GCM) 10K type strain sequencing project: providing services to taxonomists for standard genome sequencing and annotation.</title>
        <authorList>
            <consortium name="The Broad Institute Genomics Platform"/>
            <consortium name="The Broad Institute Genome Sequencing Center for Infectious Disease"/>
            <person name="Wu L."/>
            <person name="Ma J."/>
        </authorList>
    </citation>
    <scope>NUCLEOTIDE SEQUENCE [LARGE SCALE GENOMIC DNA]</scope>
    <source>
        <strain evidence="3">TISTR 1858</strain>
    </source>
</reference>
<evidence type="ECO:0000256" key="1">
    <source>
        <dbReference type="SAM" id="Coils"/>
    </source>
</evidence>
<dbReference type="RefSeq" id="WP_379562994.1">
    <property type="nucleotide sequence ID" value="NZ_CP085256.1"/>
</dbReference>
<gene>
    <name evidence="2" type="ORF">ACFSUN_15030</name>
</gene>
<accession>A0ABW5Q387</accession>
<keyword evidence="1" id="KW-0175">Coiled coil</keyword>
<dbReference type="SUPFAM" id="SSF46689">
    <property type="entry name" value="Homeodomain-like"/>
    <property type="match status" value="1"/>
</dbReference>
<organism evidence="2 3">
    <name type="scientific">Oceanobacillus kapialis</name>
    <dbReference type="NCBI Taxonomy" id="481353"/>
    <lineage>
        <taxon>Bacteria</taxon>
        <taxon>Bacillati</taxon>
        <taxon>Bacillota</taxon>
        <taxon>Bacilli</taxon>
        <taxon>Bacillales</taxon>
        <taxon>Bacillaceae</taxon>
        <taxon>Oceanobacillus</taxon>
    </lineage>
</organism>
<dbReference type="Gene3D" id="1.10.10.60">
    <property type="entry name" value="Homeodomain-like"/>
    <property type="match status" value="1"/>
</dbReference>
<dbReference type="Pfam" id="PF01527">
    <property type="entry name" value="HTH_Tnp_1"/>
    <property type="match status" value="1"/>
</dbReference>
<dbReference type="EMBL" id="JBHUMX010000041">
    <property type="protein sequence ID" value="MFD2630099.1"/>
    <property type="molecule type" value="Genomic_DNA"/>
</dbReference>
<dbReference type="InterPro" id="IPR002514">
    <property type="entry name" value="Transposase_8"/>
</dbReference>
<keyword evidence="3" id="KW-1185">Reference proteome</keyword>
<name>A0ABW5Q387_9BACI</name>
<proteinExistence type="predicted"/>
<dbReference type="Proteomes" id="UP001597451">
    <property type="component" value="Unassembled WGS sequence"/>
</dbReference>
<dbReference type="InterPro" id="IPR009057">
    <property type="entry name" value="Homeodomain-like_sf"/>
</dbReference>
<evidence type="ECO:0000313" key="3">
    <source>
        <dbReference type="Proteomes" id="UP001597451"/>
    </source>
</evidence>
<feature type="coiled-coil region" evidence="1">
    <location>
        <begin position="67"/>
        <end position="98"/>
    </location>
</feature>
<sequence length="100" mass="11930">MFTLGKQYDKEYREYVVKLIVEEGRKITDVAYELGLSASTLGKWVQKHRKEKLQSNQPQEYITPSEFEDLKKAHKKELEKLQEENEILKKAMHIFTKNQE</sequence>
<protein>
    <submittedName>
        <fullName evidence="2">Transposase</fullName>
    </submittedName>
</protein>
<comment type="caution">
    <text evidence="2">The sequence shown here is derived from an EMBL/GenBank/DDBJ whole genome shotgun (WGS) entry which is preliminary data.</text>
</comment>
<evidence type="ECO:0000313" key="2">
    <source>
        <dbReference type="EMBL" id="MFD2630099.1"/>
    </source>
</evidence>